<dbReference type="GO" id="GO:0016491">
    <property type="term" value="F:oxidoreductase activity"/>
    <property type="evidence" value="ECO:0007669"/>
    <property type="project" value="InterPro"/>
</dbReference>
<dbReference type="KEGG" id="mflg:ABS361_05900"/>
<dbReference type="RefSeq" id="WP_407050890.1">
    <property type="nucleotide sequence ID" value="NZ_CP158568.1"/>
</dbReference>
<dbReference type="InterPro" id="IPR023210">
    <property type="entry name" value="NADP_OxRdtase_dom"/>
</dbReference>
<sequence length="497" mass="54276">MSTPSTSRRTRLAPDLEISRIVTGLWQVADMERGGALLDPETASSSMLDYARAGFDTFDMADHYGSAEIITGRMLERVRSGETAGANRPVAFTKWCPIPGPMPLAVVREGVKRSLDRMKLDRIDIMQFHWWSFEHLAWLDALKGLAELREEGLIGHIGLTNFDTAHLAVAVGHGIPILTNQVCFSLLDRRAGQEMSRFCLDNGVRLLAYGTLAGGLMSEKWLGASEPGAGDIADWSKMKYRRFVEAVGGWRALQAILTALKAIADKHAVSLPNVATRWVLEHEAVAATIIGARLGEREHRADNEKLFAFALDAGDHALIAEALEKTTMLPGDCGDEYRKPPFLTASGDLSHHLETMPKYYAAEPVPGKPGRLRVSSGSIWEPLCGFSRAVRIGDRIHVSGTTATNGAGEMVAPRDATAQTVFILDKIAASLAALGADLSDVFRTRIYLADADDWEAVSRIHGRYFGDWRPANTLIEIGRLVGDYKVEIEAEAIVGEG</sequence>
<dbReference type="InterPro" id="IPR006175">
    <property type="entry name" value="YjgF/YER057c/UK114"/>
</dbReference>
<name>A0AAU7XD98_9HYPH</name>
<dbReference type="PANTHER" id="PTHR43147:SF2">
    <property type="entry name" value="NADP-DEPENDENT OXIDOREDUCTASE DOMAIN-CONTAINING PROTEIN"/>
    <property type="match status" value="1"/>
</dbReference>
<dbReference type="CDD" id="cd19101">
    <property type="entry name" value="AKR_unchar"/>
    <property type="match status" value="1"/>
</dbReference>
<feature type="domain" description="NADP-dependent oxidoreductase" evidence="1">
    <location>
        <begin position="20"/>
        <end position="323"/>
    </location>
</feature>
<dbReference type="AlphaFoldDB" id="A0AAU7XD98"/>
<dbReference type="EMBL" id="CP158568">
    <property type="protein sequence ID" value="XBY45794.1"/>
    <property type="molecule type" value="Genomic_DNA"/>
</dbReference>
<dbReference type="PANTHER" id="PTHR43147">
    <property type="entry name" value="PROTEIN TAS"/>
    <property type="match status" value="1"/>
</dbReference>
<accession>A0AAU7XD98</accession>
<dbReference type="InterPro" id="IPR035959">
    <property type="entry name" value="RutC-like_sf"/>
</dbReference>
<dbReference type="CDD" id="cd06154">
    <property type="entry name" value="YjgF_YER057c_UK114_like_6"/>
    <property type="match status" value="1"/>
</dbReference>
<dbReference type="Pfam" id="PF01042">
    <property type="entry name" value="Ribonuc_L-PSP"/>
    <property type="match status" value="1"/>
</dbReference>
<dbReference type="Gene3D" id="3.30.1330.40">
    <property type="entry name" value="RutC-like"/>
    <property type="match status" value="1"/>
</dbReference>
<gene>
    <name evidence="2" type="ORF">ABS361_05900</name>
</gene>
<dbReference type="SUPFAM" id="SSF51430">
    <property type="entry name" value="NAD(P)-linked oxidoreductase"/>
    <property type="match status" value="1"/>
</dbReference>
<dbReference type="PRINTS" id="PR00069">
    <property type="entry name" value="ALDKETRDTASE"/>
</dbReference>
<organism evidence="2">
    <name type="scientific">Methyloraptor flagellatus</name>
    <dbReference type="NCBI Taxonomy" id="3162530"/>
    <lineage>
        <taxon>Bacteria</taxon>
        <taxon>Pseudomonadati</taxon>
        <taxon>Pseudomonadota</taxon>
        <taxon>Alphaproteobacteria</taxon>
        <taxon>Hyphomicrobiales</taxon>
        <taxon>Ancalomicrobiaceae</taxon>
        <taxon>Methyloraptor</taxon>
    </lineage>
</organism>
<dbReference type="Pfam" id="PF00248">
    <property type="entry name" value="Aldo_ket_red"/>
    <property type="match status" value="1"/>
</dbReference>
<proteinExistence type="predicted"/>
<dbReference type="InterPro" id="IPR036812">
    <property type="entry name" value="NAD(P)_OxRdtase_dom_sf"/>
</dbReference>
<evidence type="ECO:0000259" key="1">
    <source>
        <dbReference type="Pfam" id="PF00248"/>
    </source>
</evidence>
<reference evidence="2" key="1">
    <citation type="submission" date="2024-06" db="EMBL/GenBank/DDBJ databases">
        <title>Methylostella associata gen. nov., sp. nov., a novel Ancalomicrobiaceae-affiliated facultatively methylotrophic bacteria that feed on methanotrophs of the genus Methylococcus.</title>
        <authorList>
            <person name="Saltykova V."/>
            <person name="Danilova O.V."/>
            <person name="Oshkin I.Y."/>
            <person name="Belova S.E."/>
            <person name="Pimenov N.V."/>
            <person name="Dedysh S.N."/>
        </authorList>
    </citation>
    <scope>NUCLEOTIDE SEQUENCE</scope>
    <source>
        <strain evidence="2">S20</strain>
    </source>
</reference>
<evidence type="ECO:0000313" key="2">
    <source>
        <dbReference type="EMBL" id="XBY45794.1"/>
    </source>
</evidence>
<dbReference type="Gene3D" id="3.20.20.100">
    <property type="entry name" value="NADP-dependent oxidoreductase domain"/>
    <property type="match status" value="1"/>
</dbReference>
<dbReference type="InterPro" id="IPR020471">
    <property type="entry name" value="AKR"/>
</dbReference>
<dbReference type="SUPFAM" id="SSF55298">
    <property type="entry name" value="YjgF-like"/>
    <property type="match status" value="1"/>
</dbReference>
<protein>
    <submittedName>
        <fullName evidence="2">Aldo/keto reductase</fullName>
    </submittedName>
</protein>